<evidence type="ECO:0000313" key="2">
    <source>
        <dbReference type="EMBL" id="VDP38612.1"/>
    </source>
</evidence>
<dbReference type="AlphaFoldDB" id="A0A183A379"/>
<gene>
    <name evidence="2" type="ORF">ECPE_LOCUS1414</name>
</gene>
<sequence length="223" mass="25219">MGSGKAGQPGQQVFLHTPILPPGQPKKLHKTWSGPFNVLEILSDNNFRIVPTNDRNTRPATVHFNPVKSTTKATGDLNDKSKQQGRVSDAAVQVEVPIEDQVPFVNYKYGDGDGIPKYASDTSFDDKKPQNNEMISPDIRTKLPHFTTLPPSSYQQYEPPPMFEADMNLTLWKAKIKRHLSGVPPEYQSSRILDRLSDCVQKLVLQQHVDEEYPPRKIWETLD</sequence>
<protein>
    <submittedName>
        <fullName evidence="4">Reverse transcriptase domain-containing protein</fullName>
    </submittedName>
</protein>
<dbReference type="OrthoDB" id="6280013at2759"/>
<dbReference type="Proteomes" id="UP000272942">
    <property type="component" value="Unassembled WGS sequence"/>
</dbReference>
<reference evidence="2 3" key="2">
    <citation type="submission" date="2018-11" db="EMBL/GenBank/DDBJ databases">
        <authorList>
            <consortium name="Pathogen Informatics"/>
        </authorList>
    </citation>
    <scope>NUCLEOTIDE SEQUENCE [LARGE SCALE GENOMIC DNA]</scope>
    <source>
        <strain evidence="2 3">Egypt</strain>
    </source>
</reference>
<dbReference type="EMBL" id="UZAN01008824">
    <property type="protein sequence ID" value="VDP38612.1"/>
    <property type="molecule type" value="Genomic_DNA"/>
</dbReference>
<evidence type="ECO:0000313" key="4">
    <source>
        <dbReference type="WBParaSite" id="ECPE_0000141401-mRNA-1"/>
    </source>
</evidence>
<keyword evidence="3" id="KW-1185">Reference proteome</keyword>
<evidence type="ECO:0000256" key="1">
    <source>
        <dbReference type="SAM" id="MobiDB-lite"/>
    </source>
</evidence>
<evidence type="ECO:0000313" key="3">
    <source>
        <dbReference type="Proteomes" id="UP000272942"/>
    </source>
</evidence>
<dbReference type="WBParaSite" id="ECPE_0000141401-mRNA-1">
    <property type="protein sequence ID" value="ECPE_0000141401-mRNA-1"/>
    <property type="gene ID" value="ECPE_0000141401"/>
</dbReference>
<accession>A0A183A379</accession>
<proteinExistence type="predicted"/>
<feature type="region of interest" description="Disordered" evidence="1">
    <location>
        <begin position="68"/>
        <end position="89"/>
    </location>
</feature>
<reference evidence="4" key="1">
    <citation type="submission" date="2016-06" db="UniProtKB">
        <authorList>
            <consortium name="WormBaseParasite"/>
        </authorList>
    </citation>
    <scope>IDENTIFICATION</scope>
</reference>
<name>A0A183A379_9TREM</name>
<organism evidence="4">
    <name type="scientific">Echinostoma caproni</name>
    <dbReference type="NCBI Taxonomy" id="27848"/>
    <lineage>
        <taxon>Eukaryota</taxon>
        <taxon>Metazoa</taxon>
        <taxon>Spiralia</taxon>
        <taxon>Lophotrochozoa</taxon>
        <taxon>Platyhelminthes</taxon>
        <taxon>Trematoda</taxon>
        <taxon>Digenea</taxon>
        <taxon>Plagiorchiida</taxon>
        <taxon>Echinostomata</taxon>
        <taxon>Echinostomatoidea</taxon>
        <taxon>Echinostomatidae</taxon>
        <taxon>Echinostoma</taxon>
    </lineage>
</organism>